<dbReference type="PATRIC" id="fig|1286106.3.peg.1414"/>
<evidence type="ECO:0008006" key="4">
    <source>
        <dbReference type="Google" id="ProtNLM"/>
    </source>
</evidence>
<dbReference type="AlphaFoldDB" id="M7PRJ2"/>
<feature type="transmembrane region" description="Helical" evidence="1">
    <location>
        <begin position="87"/>
        <end position="108"/>
    </location>
</feature>
<dbReference type="RefSeq" id="WP_009726400.1">
    <property type="nucleotide sequence ID" value="NZ_APHR01000035.1"/>
</dbReference>
<dbReference type="Proteomes" id="UP000012019">
    <property type="component" value="Unassembled WGS sequence"/>
</dbReference>
<accession>M7PRJ2</accession>
<dbReference type="STRING" id="1286106.MPL1_07044"/>
<keyword evidence="1" id="KW-1133">Transmembrane helix</keyword>
<sequence length="117" mass="13164">MNAGHWRALALLGYFGLMLTLISWILLPEHSDNYPVSALLLIGVMPLLLPLRGLLHGKPYTHAWASYLVLLYFAHGIGEWYASSGNIWFPVLEVFFSSMFFVSAMLYIKTNAKGSRS</sequence>
<keyword evidence="1" id="KW-0812">Transmembrane</keyword>
<protein>
    <recommendedName>
        <fullName evidence="4">Transmembrane protein</fullName>
    </recommendedName>
</protein>
<dbReference type="EMBL" id="APHR01000035">
    <property type="protein sequence ID" value="EMR13059.1"/>
    <property type="molecule type" value="Genomic_DNA"/>
</dbReference>
<keyword evidence="1" id="KW-0472">Membrane</keyword>
<dbReference type="Pfam" id="PF09842">
    <property type="entry name" value="DUF2069"/>
    <property type="match status" value="1"/>
</dbReference>
<proteinExistence type="predicted"/>
<dbReference type="InterPro" id="IPR018643">
    <property type="entry name" value="DUF2069_membrane"/>
</dbReference>
<evidence type="ECO:0000256" key="1">
    <source>
        <dbReference type="SAM" id="Phobius"/>
    </source>
</evidence>
<organism evidence="2 3">
    <name type="scientific">Methylophaga lonarensis MPL</name>
    <dbReference type="NCBI Taxonomy" id="1286106"/>
    <lineage>
        <taxon>Bacteria</taxon>
        <taxon>Pseudomonadati</taxon>
        <taxon>Pseudomonadota</taxon>
        <taxon>Gammaproteobacteria</taxon>
        <taxon>Thiotrichales</taxon>
        <taxon>Piscirickettsiaceae</taxon>
        <taxon>Methylophaga</taxon>
    </lineage>
</organism>
<feature type="transmembrane region" description="Helical" evidence="1">
    <location>
        <begin position="33"/>
        <end position="51"/>
    </location>
</feature>
<comment type="caution">
    <text evidence="2">The sequence shown here is derived from an EMBL/GenBank/DDBJ whole genome shotgun (WGS) entry which is preliminary data.</text>
</comment>
<dbReference type="eggNOG" id="COG3308">
    <property type="taxonomic scope" value="Bacteria"/>
</dbReference>
<evidence type="ECO:0000313" key="3">
    <source>
        <dbReference type="Proteomes" id="UP000012019"/>
    </source>
</evidence>
<keyword evidence="3" id="KW-1185">Reference proteome</keyword>
<gene>
    <name evidence="2" type="ORF">MPL1_07044</name>
</gene>
<name>M7PRJ2_9GAMM</name>
<dbReference type="OrthoDB" id="5569826at2"/>
<feature type="transmembrane region" description="Helical" evidence="1">
    <location>
        <begin position="63"/>
        <end position="81"/>
    </location>
</feature>
<feature type="transmembrane region" description="Helical" evidence="1">
    <location>
        <begin position="7"/>
        <end position="27"/>
    </location>
</feature>
<reference evidence="2 3" key="1">
    <citation type="journal article" date="2013" name="Genome Announc.">
        <title>Draft Genome Sequence of Methylophaga lonarensis MPLT, a Haloalkaliphilic (Non-Methane-Utilizing) Methylotroph.</title>
        <authorList>
            <person name="Shetty S.A."/>
            <person name="Marathe N.P."/>
            <person name="Munot H."/>
            <person name="Antony C.P."/>
            <person name="Dhotre D.P."/>
            <person name="Murrell J.C."/>
            <person name="Shouche Y.S."/>
        </authorList>
    </citation>
    <scope>NUCLEOTIDE SEQUENCE [LARGE SCALE GENOMIC DNA]</scope>
    <source>
        <strain evidence="2 3">MPL</strain>
    </source>
</reference>
<evidence type="ECO:0000313" key="2">
    <source>
        <dbReference type="EMBL" id="EMR13059.1"/>
    </source>
</evidence>